<accession>A0A392TWB0</accession>
<keyword evidence="5" id="KW-1185">Reference proteome</keyword>
<organism evidence="4 5">
    <name type="scientific">Trifolium medium</name>
    <dbReference type="NCBI Taxonomy" id="97028"/>
    <lineage>
        <taxon>Eukaryota</taxon>
        <taxon>Viridiplantae</taxon>
        <taxon>Streptophyta</taxon>
        <taxon>Embryophyta</taxon>
        <taxon>Tracheophyta</taxon>
        <taxon>Spermatophyta</taxon>
        <taxon>Magnoliopsida</taxon>
        <taxon>eudicotyledons</taxon>
        <taxon>Gunneridae</taxon>
        <taxon>Pentapetalae</taxon>
        <taxon>rosids</taxon>
        <taxon>fabids</taxon>
        <taxon>Fabales</taxon>
        <taxon>Fabaceae</taxon>
        <taxon>Papilionoideae</taxon>
        <taxon>50 kb inversion clade</taxon>
        <taxon>NPAAA clade</taxon>
        <taxon>Hologalegina</taxon>
        <taxon>IRL clade</taxon>
        <taxon>Trifolieae</taxon>
        <taxon>Trifolium</taxon>
    </lineage>
</organism>
<dbReference type="SUPFAM" id="SSF52540">
    <property type="entry name" value="P-loop containing nucleoside triphosphate hydrolases"/>
    <property type="match status" value="1"/>
</dbReference>
<comment type="similarity">
    <text evidence="2">Belongs to the TRAFAC class myosin-kinesin ATPase superfamily. Kinesin family.</text>
</comment>
<keyword evidence="2" id="KW-0067">ATP-binding</keyword>
<sequence length="47" mass="5257">KIVDTKYGFILASTYVLPTEEVFSDTQPRVCIFTYGQTGSGKTYTMV</sequence>
<dbReference type="GO" id="GO:0003777">
    <property type="term" value="F:microtubule motor activity"/>
    <property type="evidence" value="ECO:0007669"/>
    <property type="project" value="InterPro"/>
</dbReference>
<feature type="domain" description="Kinesin motor" evidence="3">
    <location>
        <begin position="1"/>
        <end position="47"/>
    </location>
</feature>
<proteinExistence type="inferred from homology"/>
<dbReference type="GO" id="GO:0007018">
    <property type="term" value="P:microtubule-based movement"/>
    <property type="evidence" value="ECO:0007669"/>
    <property type="project" value="InterPro"/>
</dbReference>
<dbReference type="AlphaFoldDB" id="A0A392TWB0"/>
<comment type="caution">
    <text evidence="4">The sequence shown here is derived from an EMBL/GenBank/DDBJ whole genome shotgun (WGS) entry which is preliminary data.</text>
</comment>
<dbReference type="EMBL" id="LXQA010676097">
    <property type="protein sequence ID" value="MCI65443.1"/>
    <property type="molecule type" value="Genomic_DNA"/>
</dbReference>
<feature type="binding site" evidence="2">
    <location>
        <begin position="36"/>
        <end position="43"/>
    </location>
    <ligand>
        <name>ATP</name>
        <dbReference type="ChEBI" id="CHEBI:30616"/>
    </ligand>
</feature>
<dbReference type="InterPro" id="IPR027417">
    <property type="entry name" value="P-loop_NTPase"/>
</dbReference>
<evidence type="ECO:0000313" key="4">
    <source>
        <dbReference type="EMBL" id="MCI65443.1"/>
    </source>
</evidence>
<dbReference type="PROSITE" id="PS50067">
    <property type="entry name" value="KINESIN_MOTOR_2"/>
    <property type="match status" value="1"/>
</dbReference>
<dbReference type="Proteomes" id="UP000265520">
    <property type="component" value="Unassembled WGS sequence"/>
</dbReference>
<feature type="non-terminal residue" evidence="4">
    <location>
        <position position="1"/>
    </location>
</feature>
<keyword evidence="2" id="KW-0547">Nucleotide-binding</keyword>
<evidence type="ECO:0000256" key="2">
    <source>
        <dbReference type="PROSITE-ProRule" id="PRU00283"/>
    </source>
</evidence>
<dbReference type="InterPro" id="IPR001752">
    <property type="entry name" value="Kinesin_motor_dom"/>
</dbReference>
<evidence type="ECO:0000313" key="5">
    <source>
        <dbReference type="Proteomes" id="UP000265520"/>
    </source>
</evidence>
<keyword evidence="1 2" id="KW-0505">Motor protein</keyword>
<dbReference type="InterPro" id="IPR036961">
    <property type="entry name" value="Kinesin_motor_dom_sf"/>
</dbReference>
<dbReference type="GO" id="GO:0005524">
    <property type="term" value="F:ATP binding"/>
    <property type="evidence" value="ECO:0007669"/>
    <property type="project" value="UniProtKB-UniRule"/>
</dbReference>
<evidence type="ECO:0000256" key="1">
    <source>
        <dbReference type="ARBA" id="ARBA00023175"/>
    </source>
</evidence>
<dbReference type="GO" id="GO:0008017">
    <property type="term" value="F:microtubule binding"/>
    <property type="evidence" value="ECO:0007669"/>
    <property type="project" value="InterPro"/>
</dbReference>
<reference evidence="4 5" key="1">
    <citation type="journal article" date="2018" name="Front. Plant Sci.">
        <title>Red Clover (Trifolium pratense) and Zigzag Clover (T. medium) - A Picture of Genomic Similarities and Differences.</title>
        <authorList>
            <person name="Dluhosova J."/>
            <person name="Istvanek J."/>
            <person name="Nedelnik J."/>
            <person name="Repkova J."/>
        </authorList>
    </citation>
    <scope>NUCLEOTIDE SEQUENCE [LARGE SCALE GENOMIC DNA]</scope>
    <source>
        <strain evidence="5">cv. 10/8</strain>
        <tissue evidence="4">Leaf</tissue>
    </source>
</reference>
<name>A0A392TWB0_9FABA</name>
<dbReference type="Pfam" id="PF00225">
    <property type="entry name" value="Kinesin"/>
    <property type="match status" value="1"/>
</dbReference>
<evidence type="ECO:0000259" key="3">
    <source>
        <dbReference type="PROSITE" id="PS50067"/>
    </source>
</evidence>
<protein>
    <recommendedName>
        <fullName evidence="3">Kinesin motor domain-containing protein</fullName>
    </recommendedName>
</protein>
<dbReference type="Gene3D" id="3.40.850.10">
    <property type="entry name" value="Kinesin motor domain"/>
    <property type="match status" value="1"/>
</dbReference>